<dbReference type="PRINTS" id="PR00368">
    <property type="entry name" value="FADPNR"/>
</dbReference>
<evidence type="ECO:0000313" key="6">
    <source>
        <dbReference type="Proteomes" id="UP000002439"/>
    </source>
</evidence>
<organism evidence="5 6">
    <name type="scientific">Pyrobaculum aerophilum (strain ATCC 51768 / DSM 7523 / JCM 9630 / CIP 104966 / NBRC 100827 / IM2)</name>
    <dbReference type="NCBI Taxonomy" id="178306"/>
    <lineage>
        <taxon>Archaea</taxon>
        <taxon>Thermoproteota</taxon>
        <taxon>Thermoprotei</taxon>
        <taxon>Thermoproteales</taxon>
        <taxon>Thermoproteaceae</taxon>
        <taxon>Pyrobaculum</taxon>
    </lineage>
</organism>
<dbReference type="HOGENOM" id="CLU_031864_5_3_2"/>
<keyword evidence="3" id="KW-0812">Transmembrane</keyword>
<evidence type="ECO:0000256" key="2">
    <source>
        <dbReference type="ARBA" id="ARBA00023002"/>
    </source>
</evidence>
<dbReference type="AlphaFoldDB" id="Q8ZWL7"/>
<dbReference type="InParanoid" id="Q8ZWL7"/>
<dbReference type="InterPro" id="IPR023753">
    <property type="entry name" value="FAD/NAD-binding_dom"/>
</dbReference>
<keyword evidence="3" id="KW-0472">Membrane</keyword>
<feature type="transmembrane region" description="Helical" evidence="3">
    <location>
        <begin position="13"/>
        <end position="30"/>
    </location>
</feature>
<dbReference type="Gene3D" id="3.50.50.60">
    <property type="entry name" value="FAD/NAD(P)-binding domain"/>
    <property type="match status" value="2"/>
</dbReference>
<dbReference type="GO" id="GO:0045454">
    <property type="term" value="P:cell redox homeostasis"/>
    <property type="evidence" value="ECO:0000318"/>
    <property type="project" value="GO_Central"/>
</dbReference>
<reference evidence="5 6" key="1">
    <citation type="journal article" date="2002" name="Proc. Natl. Acad. Sci. U.S.A.">
        <title>Genome sequence of the hyperthermophilic crenarchaeon Pyrobaculum aerophilum.</title>
        <authorList>
            <person name="Fitz-Gibbon S.T."/>
            <person name="Ladner H."/>
            <person name="Kim U.J."/>
            <person name="Stetter K.O."/>
            <person name="Simon M.I."/>
            <person name="Miller J.H."/>
        </authorList>
    </citation>
    <scope>NUCLEOTIDE SEQUENCE [LARGE SCALE GENOMIC DNA]</scope>
    <source>
        <strain evidence="6">ATCC 51768 / DSM 7523 / JCM 9630 / CIP 104966 / NBRC 100827 / IM2</strain>
    </source>
</reference>
<sequence>MQMGDLMDVDYDVIIVGAGIAGLSAALYTARQRLKTLVISRDLGGQLNMTTLIENYPAIPKISGPELAKRVEQQARTFGAEIIFDEVKAVEKHGDVFVVKTEGGDEYKSLAVILAFGKTPKELGVPGESKFKNRGVSYCTICDAPFFKGQDIALISWGDLAREPVTILSSVANKFYWIYPGEKPIHDDEFIEQAKRLGKAVFVPNSEVVEIKGDTKVKSVVVKNRKTGETQELPVSAVFIEVGYVTKSDFVKHLVELNERGEIIADWEGKTKTPGVFAAGDIVAYPYKQAVISAAMGVAAALSATAYVMKLKGKPVHSLVDWRAEKK</sequence>
<accession>Q8ZWL7</accession>
<dbReference type="InterPro" id="IPR036188">
    <property type="entry name" value="FAD/NAD-bd_sf"/>
</dbReference>
<name>Q8ZWL7_PYRAE</name>
<dbReference type="EnsemblBacteria" id="AAL63684">
    <property type="protein sequence ID" value="AAL63684"/>
    <property type="gene ID" value="PAE1725"/>
</dbReference>
<evidence type="ECO:0000259" key="4">
    <source>
        <dbReference type="Pfam" id="PF07992"/>
    </source>
</evidence>
<dbReference type="Pfam" id="PF07992">
    <property type="entry name" value="Pyr_redox_2"/>
    <property type="match status" value="1"/>
</dbReference>
<dbReference type="GO" id="GO:0004791">
    <property type="term" value="F:thioredoxin-disulfide reductase (NADPH) activity"/>
    <property type="evidence" value="ECO:0000318"/>
    <property type="project" value="GO_Central"/>
</dbReference>
<dbReference type="eggNOG" id="arCOG01296">
    <property type="taxonomic scope" value="Archaea"/>
</dbReference>
<dbReference type="PRINTS" id="PR00469">
    <property type="entry name" value="PNDRDTASEII"/>
</dbReference>
<feature type="domain" description="FAD/NAD(P)-binding" evidence="4">
    <location>
        <begin position="11"/>
        <end position="296"/>
    </location>
</feature>
<dbReference type="KEGG" id="pai:PAE1725"/>
<protein>
    <submittedName>
        <fullName evidence="5">Thioredoxin reductase (TrxB)</fullName>
    </submittedName>
</protein>
<evidence type="ECO:0000256" key="3">
    <source>
        <dbReference type="SAM" id="Phobius"/>
    </source>
</evidence>
<dbReference type="FunCoup" id="Q8ZWL7">
    <property type="interactions" value="2"/>
</dbReference>
<gene>
    <name evidence="5" type="ordered locus">PAE1725</name>
</gene>
<dbReference type="SUPFAM" id="SSF51905">
    <property type="entry name" value="FAD/NAD(P)-binding domain"/>
    <property type="match status" value="1"/>
</dbReference>
<keyword evidence="1" id="KW-0285">Flavoprotein</keyword>
<evidence type="ECO:0000256" key="1">
    <source>
        <dbReference type="ARBA" id="ARBA00022630"/>
    </source>
</evidence>
<evidence type="ECO:0000313" key="5">
    <source>
        <dbReference type="EMBL" id="AAL63684.1"/>
    </source>
</evidence>
<keyword evidence="3" id="KW-1133">Transmembrane helix</keyword>
<proteinExistence type="predicted"/>
<dbReference type="STRING" id="178306.PAE1725"/>
<dbReference type="Proteomes" id="UP000002439">
    <property type="component" value="Chromosome"/>
</dbReference>
<dbReference type="InterPro" id="IPR050097">
    <property type="entry name" value="Ferredoxin-NADP_redctase_2"/>
</dbReference>
<dbReference type="PATRIC" id="fig|178306.9.peg.1276"/>
<dbReference type="PANTHER" id="PTHR48105">
    <property type="entry name" value="THIOREDOXIN REDUCTASE 1-RELATED-RELATED"/>
    <property type="match status" value="1"/>
</dbReference>
<dbReference type="EMBL" id="AE009441">
    <property type="protein sequence ID" value="AAL63684.1"/>
    <property type="molecule type" value="Genomic_DNA"/>
</dbReference>
<keyword evidence="6" id="KW-1185">Reference proteome</keyword>
<keyword evidence="2" id="KW-0560">Oxidoreductase</keyword>